<dbReference type="EMBL" id="FSRM01000001">
    <property type="protein sequence ID" value="SIN89293.1"/>
    <property type="molecule type" value="Genomic_DNA"/>
</dbReference>
<dbReference type="AlphaFoldDB" id="A0A1N6F227"/>
<name>A0A1N6F227_9BURK</name>
<evidence type="ECO:0000259" key="6">
    <source>
        <dbReference type="PROSITE" id="PS51007"/>
    </source>
</evidence>
<dbReference type="GO" id="GO:0046872">
    <property type="term" value="F:metal ion binding"/>
    <property type="evidence" value="ECO:0007669"/>
    <property type="project" value="UniProtKB-KW"/>
</dbReference>
<sequence>MSNCLNSFYEEERGSPVPNSHHYPSMIECCVAAAPLPPSRAVRSPVGSPNLMELRVSSRRIFRPLLALLLIGAAGVYSAAKAQTQPTTPDTMEARVQACAACHGTHGQGTDNDYFPRLAGKPADYLFNQLQNFREGRRKYPPMNYLVTYLSDDYLHQIATYFSQQRPPYPPPGKPTVSSDTLARGQDIVLHGDASRQIPACAACHGKALTGMQPAIPGLVGLHADYISAQLGGWRSGSRHAIAPDCMHEIATRLTDDDVNAVASWLSTQTAPQNPVPAPARSMKTPLACGSEPQ</sequence>
<evidence type="ECO:0000256" key="3">
    <source>
        <dbReference type="ARBA" id="ARBA00023004"/>
    </source>
</evidence>
<dbReference type="InterPro" id="IPR009056">
    <property type="entry name" value="Cyt_c-like_dom"/>
</dbReference>
<dbReference type="GO" id="GO:0020037">
    <property type="term" value="F:heme binding"/>
    <property type="evidence" value="ECO:0007669"/>
    <property type="project" value="InterPro"/>
</dbReference>
<keyword evidence="2 4" id="KW-0479">Metal-binding</keyword>
<dbReference type="GO" id="GO:0009055">
    <property type="term" value="F:electron transfer activity"/>
    <property type="evidence" value="ECO:0007669"/>
    <property type="project" value="InterPro"/>
</dbReference>
<feature type="region of interest" description="Disordered" evidence="5">
    <location>
        <begin position="270"/>
        <end position="294"/>
    </location>
</feature>
<dbReference type="PANTHER" id="PTHR33751">
    <property type="entry name" value="CBB3-TYPE CYTOCHROME C OXIDASE SUBUNIT FIXP"/>
    <property type="match status" value="1"/>
</dbReference>
<protein>
    <submittedName>
        <fullName evidence="7">Cytochrome c553</fullName>
    </submittedName>
</protein>
<keyword evidence="3 4" id="KW-0408">Iron</keyword>
<accession>A0A1N6F227</accession>
<evidence type="ECO:0000256" key="2">
    <source>
        <dbReference type="ARBA" id="ARBA00022723"/>
    </source>
</evidence>
<reference evidence="7 8" key="1">
    <citation type="submission" date="2016-11" db="EMBL/GenBank/DDBJ databases">
        <authorList>
            <person name="Jaros S."/>
            <person name="Januszkiewicz K."/>
            <person name="Wedrychowicz H."/>
        </authorList>
    </citation>
    <scope>NUCLEOTIDE SEQUENCE [LARGE SCALE GENOMIC DNA]</scope>
    <source>
        <strain evidence="7 8">GAS86</strain>
    </source>
</reference>
<evidence type="ECO:0000256" key="4">
    <source>
        <dbReference type="PROSITE-ProRule" id="PRU00433"/>
    </source>
</evidence>
<evidence type="ECO:0000313" key="7">
    <source>
        <dbReference type="EMBL" id="SIN89293.1"/>
    </source>
</evidence>
<evidence type="ECO:0000256" key="5">
    <source>
        <dbReference type="SAM" id="MobiDB-lite"/>
    </source>
</evidence>
<evidence type="ECO:0000256" key="1">
    <source>
        <dbReference type="ARBA" id="ARBA00022617"/>
    </source>
</evidence>
<organism evidence="7 8">
    <name type="scientific">Paraburkholderia phenazinium</name>
    <dbReference type="NCBI Taxonomy" id="60549"/>
    <lineage>
        <taxon>Bacteria</taxon>
        <taxon>Pseudomonadati</taxon>
        <taxon>Pseudomonadota</taxon>
        <taxon>Betaproteobacteria</taxon>
        <taxon>Burkholderiales</taxon>
        <taxon>Burkholderiaceae</taxon>
        <taxon>Paraburkholderia</taxon>
    </lineage>
</organism>
<dbReference type="Pfam" id="PF00034">
    <property type="entry name" value="Cytochrom_C"/>
    <property type="match status" value="1"/>
</dbReference>
<dbReference type="Pfam" id="PF13442">
    <property type="entry name" value="Cytochrome_CBB3"/>
    <property type="match status" value="1"/>
</dbReference>
<evidence type="ECO:0000313" key="8">
    <source>
        <dbReference type="Proteomes" id="UP000184693"/>
    </source>
</evidence>
<dbReference type="Gene3D" id="1.10.760.10">
    <property type="entry name" value="Cytochrome c-like domain"/>
    <property type="match status" value="2"/>
</dbReference>
<proteinExistence type="predicted"/>
<dbReference type="SUPFAM" id="SSF46626">
    <property type="entry name" value="Cytochrome c"/>
    <property type="match status" value="2"/>
</dbReference>
<gene>
    <name evidence="7" type="ORF">SAMN05444168_1181</name>
</gene>
<keyword evidence="1 4" id="KW-0349">Heme</keyword>
<dbReference type="Proteomes" id="UP000184693">
    <property type="component" value="Unassembled WGS sequence"/>
</dbReference>
<feature type="domain" description="Cytochrome c" evidence="6">
    <location>
        <begin position="67"/>
        <end position="166"/>
    </location>
</feature>
<dbReference type="PANTHER" id="PTHR33751:SF11">
    <property type="entry name" value="BLL4483 PROTEIN"/>
    <property type="match status" value="1"/>
</dbReference>
<dbReference type="PROSITE" id="PS51007">
    <property type="entry name" value="CYTC"/>
    <property type="match status" value="2"/>
</dbReference>
<dbReference type="InterPro" id="IPR050597">
    <property type="entry name" value="Cytochrome_c_Oxidase_Subunit"/>
</dbReference>
<dbReference type="InterPro" id="IPR036909">
    <property type="entry name" value="Cyt_c-like_dom_sf"/>
</dbReference>
<feature type="domain" description="Cytochrome c" evidence="6">
    <location>
        <begin position="180"/>
        <end position="270"/>
    </location>
</feature>